<dbReference type="Proteomes" id="UP001176429">
    <property type="component" value="Unassembled WGS sequence"/>
</dbReference>
<keyword evidence="3" id="KW-1185">Reference proteome</keyword>
<keyword evidence="2" id="KW-0808">Transferase</keyword>
<comment type="caution">
    <text evidence="2">The sequence shown here is derived from an EMBL/GenBank/DDBJ whole genome shotgun (WGS) entry which is preliminary data.</text>
</comment>
<dbReference type="InterPro" id="IPR046818">
    <property type="entry name" value="MmeI_C"/>
</dbReference>
<dbReference type="RefSeq" id="WP_305009074.1">
    <property type="nucleotide sequence ID" value="NZ_JAUQSY010000023.1"/>
</dbReference>
<feature type="domain" description="MmeI-like C-terminal" evidence="1">
    <location>
        <begin position="17"/>
        <end position="92"/>
    </location>
</feature>
<name>A0ABT9BH72_9BACT</name>
<evidence type="ECO:0000259" key="1">
    <source>
        <dbReference type="Pfam" id="PF20467"/>
    </source>
</evidence>
<keyword evidence="2" id="KW-0489">Methyltransferase</keyword>
<sequence>MPGIICFYPFPPAPTAAQQQAVAAAEAVLAARAQFPTESLAALYDPATMPPALARAHQALDRAVDKCYRPAAFASELARLEFLFGLYQQLSAPVLGAPARKGRK</sequence>
<reference evidence="2" key="1">
    <citation type="submission" date="2023-07" db="EMBL/GenBank/DDBJ databases">
        <authorList>
            <person name="Kim M.K."/>
        </authorList>
    </citation>
    <scope>NUCLEOTIDE SEQUENCE</scope>
    <source>
        <strain evidence="2">ASUV-10-1</strain>
    </source>
</reference>
<dbReference type="GO" id="GO:0008168">
    <property type="term" value="F:methyltransferase activity"/>
    <property type="evidence" value="ECO:0007669"/>
    <property type="project" value="UniProtKB-KW"/>
</dbReference>
<gene>
    <name evidence="2" type="ORF">Q5H93_22985</name>
</gene>
<accession>A0ABT9BH72</accession>
<evidence type="ECO:0000313" key="2">
    <source>
        <dbReference type="EMBL" id="MDO7877623.1"/>
    </source>
</evidence>
<dbReference type="EMBL" id="JAUQSY010000023">
    <property type="protein sequence ID" value="MDO7877623.1"/>
    <property type="molecule type" value="Genomic_DNA"/>
</dbReference>
<evidence type="ECO:0000313" key="3">
    <source>
        <dbReference type="Proteomes" id="UP001176429"/>
    </source>
</evidence>
<proteinExistence type="predicted"/>
<organism evidence="2 3">
    <name type="scientific">Hymenobacter aranciens</name>
    <dbReference type="NCBI Taxonomy" id="3063996"/>
    <lineage>
        <taxon>Bacteria</taxon>
        <taxon>Pseudomonadati</taxon>
        <taxon>Bacteroidota</taxon>
        <taxon>Cytophagia</taxon>
        <taxon>Cytophagales</taxon>
        <taxon>Hymenobacteraceae</taxon>
        <taxon>Hymenobacter</taxon>
    </lineage>
</organism>
<protein>
    <submittedName>
        <fullName evidence="2">DNA methylase</fullName>
    </submittedName>
</protein>
<dbReference type="Pfam" id="PF20467">
    <property type="entry name" value="MmeI_C"/>
    <property type="match status" value="1"/>
</dbReference>
<dbReference type="GO" id="GO:0032259">
    <property type="term" value="P:methylation"/>
    <property type="evidence" value="ECO:0007669"/>
    <property type="project" value="UniProtKB-KW"/>
</dbReference>